<proteinExistence type="predicted"/>
<feature type="compositionally biased region" description="Low complexity" evidence="1">
    <location>
        <begin position="24"/>
        <end position="41"/>
    </location>
</feature>
<accession>A0A2B4RZK7</accession>
<reference evidence="3" key="1">
    <citation type="journal article" date="2017" name="bioRxiv">
        <title>Comparative analysis of the genomes of Stylophora pistillata and Acropora digitifera provides evidence for extensive differences between species of corals.</title>
        <authorList>
            <person name="Voolstra C.R."/>
            <person name="Li Y."/>
            <person name="Liew Y.J."/>
            <person name="Baumgarten S."/>
            <person name="Zoccola D."/>
            <person name="Flot J.-F."/>
            <person name="Tambutte S."/>
            <person name="Allemand D."/>
            <person name="Aranda M."/>
        </authorList>
    </citation>
    <scope>NUCLEOTIDE SEQUENCE [LARGE SCALE GENOMIC DNA]</scope>
</reference>
<comment type="caution">
    <text evidence="2">The sequence shown here is derived from an EMBL/GenBank/DDBJ whole genome shotgun (WGS) entry which is preliminary data.</text>
</comment>
<feature type="region of interest" description="Disordered" evidence="1">
    <location>
        <begin position="161"/>
        <end position="183"/>
    </location>
</feature>
<gene>
    <name evidence="2" type="ORF">AWC38_SpisGene13723</name>
</gene>
<feature type="region of interest" description="Disordered" evidence="1">
    <location>
        <begin position="1"/>
        <end position="52"/>
    </location>
</feature>
<protein>
    <submittedName>
        <fullName evidence="2">Uncharacterized protein</fullName>
    </submittedName>
</protein>
<keyword evidence="3" id="KW-1185">Reference proteome</keyword>
<evidence type="ECO:0000256" key="1">
    <source>
        <dbReference type="SAM" id="MobiDB-lite"/>
    </source>
</evidence>
<sequence length="222" mass="25018">MRNIRTETPVPQSSQLEELPNPYSMALRRSSSSSYLPSLRESSSDCNALSRIGTPPAFTEIEQGKTEIVALVGSPSHSRRGKLFKSALERRSLHENSRLPDLIRRDSKENVQPLPAPSSEWVKRLHRPQQYELTRTTSHPVISNAENFSPVTKQMNYARSKSLPRLKNGNASHTGPEDKHSADLRRHIEKEESDYDLFTTKAILLGLLKGKELNSTMTTDLT</sequence>
<dbReference type="Proteomes" id="UP000225706">
    <property type="component" value="Unassembled WGS sequence"/>
</dbReference>
<name>A0A2B4RZK7_STYPI</name>
<evidence type="ECO:0000313" key="2">
    <source>
        <dbReference type="EMBL" id="PFX21767.1"/>
    </source>
</evidence>
<dbReference type="OrthoDB" id="5982359at2759"/>
<dbReference type="EMBL" id="LSMT01000263">
    <property type="protein sequence ID" value="PFX21767.1"/>
    <property type="molecule type" value="Genomic_DNA"/>
</dbReference>
<dbReference type="AlphaFoldDB" id="A0A2B4RZK7"/>
<organism evidence="2 3">
    <name type="scientific">Stylophora pistillata</name>
    <name type="common">Smooth cauliflower coral</name>
    <dbReference type="NCBI Taxonomy" id="50429"/>
    <lineage>
        <taxon>Eukaryota</taxon>
        <taxon>Metazoa</taxon>
        <taxon>Cnidaria</taxon>
        <taxon>Anthozoa</taxon>
        <taxon>Hexacorallia</taxon>
        <taxon>Scleractinia</taxon>
        <taxon>Astrocoeniina</taxon>
        <taxon>Pocilloporidae</taxon>
        <taxon>Stylophora</taxon>
    </lineage>
</organism>
<evidence type="ECO:0000313" key="3">
    <source>
        <dbReference type="Proteomes" id="UP000225706"/>
    </source>
</evidence>